<feature type="region of interest" description="Disordered" evidence="4">
    <location>
        <begin position="524"/>
        <end position="574"/>
    </location>
</feature>
<dbReference type="PROSITE" id="PS51294">
    <property type="entry name" value="HTH_MYB"/>
    <property type="match status" value="2"/>
</dbReference>
<dbReference type="InterPro" id="IPR009057">
    <property type="entry name" value="Homeodomain-like_sf"/>
</dbReference>
<feature type="compositionally biased region" description="Low complexity" evidence="4">
    <location>
        <begin position="335"/>
        <end position="348"/>
    </location>
</feature>
<dbReference type="PANTHER" id="PTHR45614">
    <property type="entry name" value="MYB PROTEIN-RELATED"/>
    <property type="match status" value="1"/>
</dbReference>
<name>A0A7R8WJ16_9CRUS</name>
<feature type="compositionally biased region" description="Polar residues" evidence="4">
    <location>
        <begin position="478"/>
        <end position="497"/>
    </location>
</feature>
<feature type="region of interest" description="Disordered" evidence="4">
    <location>
        <begin position="738"/>
        <end position="760"/>
    </location>
</feature>
<protein>
    <submittedName>
        <fullName evidence="5">Uncharacterized protein</fullName>
    </submittedName>
</protein>
<dbReference type="GO" id="GO:0000278">
    <property type="term" value="P:mitotic cell cycle"/>
    <property type="evidence" value="ECO:0007669"/>
    <property type="project" value="TreeGrafter"/>
</dbReference>
<dbReference type="Gene3D" id="1.10.10.60">
    <property type="entry name" value="Homeodomain-like"/>
    <property type="match status" value="2"/>
</dbReference>
<feature type="compositionally biased region" description="Polar residues" evidence="4">
    <location>
        <begin position="187"/>
        <end position="203"/>
    </location>
</feature>
<feature type="compositionally biased region" description="Basic and acidic residues" evidence="4">
    <location>
        <begin position="441"/>
        <end position="459"/>
    </location>
</feature>
<dbReference type="InterPro" id="IPR001005">
    <property type="entry name" value="SANT/Myb"/>
</dbReference>
<feature type="compositionally biased region" description="Polar residues" evidence="4">
    <location>
        <begin position="242"/>
        <end position="262"/>
    </location>
</feature>
<dbReference type="OrthoDB" id="2143914at2759"/>
<comment type="subcellular location">
    <subcellularLocation>
        <location evidence="1">Nucleus</location>
    </subcellularLocation>
</comment>
<dbReference type="SUPFAM" id="SSF46689">
    <property type="entry name" value="Homeodomain-like"/>
    <property type="match status" value="1"/>
</dbReference>
<feature type="region of interest" description="Disordered" evidence="4">
    <location>
        <begin position="629"/>
        <end position="673"/>
    </location>
</feature>
<dbReference type="CDD" id="cd00167">
    <property type="entry name" value="SANT"/>
    <property type="match status" value="2"/>
</dbReference>
<accession>A0A7R8WJ16</accession>
<organism evidence="5">
    <name type="scientific">Cyprideis torosa</name>
    <dbReference type="NCBI Taxonomy" id="163714"/>
    <lineage>
        <taxon>Eukaryota</taxon>
        <taxon>Metazoa</taxon>
        <taxon>Ecdysozoa</taxon>
        <taxon>Arthropoda</taxon>
        <taxon>Crustacea</taxon>
        <taxon>Oligostraca</taxon>
        <taxon>Ostracoda</taxon>
        <taxon>Podocopa</taxon>
        <taxon>Podocopida</taxon>
        <taxon>Cytherocopina</taxon>
        <taxon>Cytheroidea</taxon>
        <taxon>Cytherideidae</taxon>
        <taxon>Cyprideis</taxon>
    </lineage>
</organism>
<feature type="compositionally biased region" description="Basic residues" evidence="4">
    <location>
        <begin position="177"/>
        <end position="186"/>
    </location>
</feature>
<dbReference type="InterPro" id="IPR050560">
    <property type="entry name" value="MYB_TF"/>
</dbReference>
<evidence type="ECO:0000256" key="4">
    <source>
        <dbReference type="SAM" id="MobiDB-lite"/>
    </source>
</evidence>
<evidence type="ECO:0000256" key="1">
    <source>
        <dbReference type="ARBA" id="ARBA00004123"/>
    </source>
</evidence>
<proteinExistence type="predicted"/>
<dbReference type="Pfam" id="PF00249">
    <property type="entry name" value="Myb_DNA-binding"/>
    <property type="match status" value="2"/>
</dbReference>
<dbReference type="FunFam" id="1.10.10.60:FF:000010">
    <property type="entry name" value="Transcriptional activator Myb isoform A"/>
    <property type="match status" value="1"/>
</dbReference>
<dbReference type="SMART" id="SM00717">
    <property type="entry name" value="SANT"/>
    <property type="match status" value="2"/>
</dbReference>
<feature type="region of interest" description="Disordered" evidence="4">
    <location>
        <begin position="291"/>
        <end position="371"/>
    </location>
</feature>
<evidence type="ECO:0000313" key="5">
    <source>
        <dbReference type="EMBL" id="CAD7230009.1"/>
    </source>
</evidence>
<reference evidence="5" key="1">
    <citation type="submission" date="2020-11" db="EMBL/GenBank/DDBJ databases">
        <authorList>
            <person name="Tran Van P."/>
        </authorList>
    </citation>
    <scope>NUCLEOTIDE SEQUENCE</scope>
</reference>
<gene>
    <name evidence="5" type="ORF">CTOB1V02_LOCUS7873</name>
</gene>
<evidence type="ECO:0000256" key="2">
    <source>
        <dbReference type="ARBA" id="ARBA00022737"/>
    </source>
</evidence>
<feature type="region of interest" description="Disordered" evidence="4">
    <location>
        <begin position="164"/>
        <end position="263"/>
    </location>
</feature>
<feature type="compositionally biased region" description="Polar residues" evidence="4">
    <location>
        <begin position="427"/>
        <end position="438"/>
    </location>
</feature>
<feature type="compositionally biased region" description="Polar residues" evidence="4">
    <location>
        <begin position="643"/>
        <end position="670"/>
    </location>
</feature>
<feature type="region of interest" description="Disordered" evidence="4">
    <location>
        <begin position="419"/>
        <end position="498"/>
    </location>
</feature>
<feature type="compositionally biased region" description="Polar residues" evidence="4">
    <location>
        <begin position="741"/>
        <end position="751"/>
    </location>
</feature>
<dbReference type="AlphaFoldDB" id="A0A7R8WJ16"/>
<dbReference type="InterPro" id="IPR017930">
    <property type="entry name" value="Myb_dom"/>
</dbReference>
<dbReference type="EMBL" id="OB662406">
    <property type="protein sequence ID" value="CAD7230009.1"/>
    <property type="molecule type" value="Genomic_DNA"/>
</dbReference>
<feature type="compositionally biased region" description="Polar residues" evidence="4">
    <location>
        <begin position="349"/>
        <end position="362"/>
    </location>
</feature>
<dbReference type="GO" id="GO:0045944">
    <property type="term" value="P:positive regulation of transcription by RNA polymerase II"/>
    <property type="evidence" value="ECO:0007669"/>
    <property type="project" value="TreeGrafter"/>
</dbReference>
<keyword evidence="3" id="KW-0238">DNA-binding</keyword>
<dbReference type="GO" id="GO:0000978">
    <property type="term" value="F:RNA polymerase II cis-regulatory region sequence-specific DNA binding"/>
    <property type="evidence" value="ECO:0007669"/>
    <property type="project" value="TreeGrafter"/>
</dbReference>
<evidence type="ECO:0000256" key="3">
    <source>
        <dbReference type="ARBA" id="ARBA00023125"/>
    </source>
</evidence>
<dbReference type="PANTHER" id="PTHR45614:SF25">
    <property type="entry name" value="MYB PROTEIN"/>
    <property type="match status" value="1"/>
</dbReference>
<dbReference type="GO" id="GO:0000981">
    <property type="term" value="F:DNA-binding transcription factor activity, RNA polymerase II-specific"/>
    <property type="evidence" value="ECO:0007669"/>
    <property type="project" value="TreeGrafter"/>
</dbReference>
<feature type="compositionally biased region" description="Low complexity" evidence="4">
    <location>
        <begin position="213"/>
        <end position="222"/>
    </location>
</feature>
<dbReference type="PROSITE" id="PS50090">
    <property type="entry name" value="MYB_LIKE"/>
    <property type="match status" value="2"/>
</dbReference>
<keyword evidence="2" id="KW-0677">Repeat</keyword>
<sequence length="804" mass="88271">MMSPPDPIVPAEVFLPENNLLGPGLLPFLSLPPLRCLSEPVGSGRALLLKRRETAQAFPSESEMSRFWEDDLVVRLVEKYGPKRWTLIAKHLKGRVGKQCRERWHNHLNPAIKKSAWTEEEDSIIYEAHKRLGNQWAKIAKMVPGRTDNAIKNHWNSTMKKRFEPVDPLDAGSSCAQRRRAHKKPLKSSTVTSKDVTGRSVNVNIPLEAQTRAPATTPSSSSQMGSAEFGSPVQPSYHAYQEQPSPYQMSAPTPGSTCSSSYDFPASVEEQLPYEDSSSWPSHSMAQTISSGHHYSSLQSHHGRGSGSSSSFAPPPSHHRPSLPSPFHGTHPHQHPQYSPYQSQQQQQLKQHMSYNSAENIPSSSLTPAHSSSSLLVSADSLLLTPASFQEHEESHSPIFPQTPPCFISPLKYPPAATNSHLEDIMNDSNNKGSSSILDTPEARDLGLSRLSDSGHGHDSGIGSSSMPSILKRRKTESATASDSSEPPSSYPLTSTPHHYHYHQVPKLIKQELEDAFSSTPLCSVPRPFSTPPTPPRMIQTKSEPEGPSDFDEGLPVTPKGRMIPKAKATPRTPTPFKKALAELGIRGNFIGPNSPSVDDISDLISRESNHCHSVPVSSSLIAHDHLYAPQAPPTSSQQQYTNSPPRQVLKDTSNSPIRPNQTKPPNLSDSSKKIRKVLSWNTPSHEVPRTVPFPVHGALSSLQQRWLGTPETPSKSLLGDSSCVFSPPSIIKRGMEEENASTFQQSQVEAQQKKPPAKAESSEFCWEMVAFGQTHAQKELSEKARQFVNANPPGACKPRSLDL</sequence>
<feature type="compositionally biased region" description="Low complexity" evidence="4">
    <location>
        <begin position="629"/>
        <end position="642"/>
    </location>
</feature>
<dbReference type="GO" id="GO:0005634">
    <property type="term" value="C:nucleus"/>
    <property type="evidence" value="ECO:0007669"/>
    <property type="project" value="UniProtKB-SubCell"/>
</dbReference>